<dbReference type="Pfam" id="PF00583">
    <property type="entry name" value="Acetyltransf_1"/>
    <property type="match status" value="1"/>
</dbReference>
<evidence type="ECO:0000259" key="1">
    <source>
        <dbReference type="PROSITE" id="PS51186"/>
    </source>
</evidence>
<reference evidence="2 3" key="1">
    <citation type="submission" date="2024-06" db="EMBL/GenBank/DDBJ databases">
        <title>Genomic Encyclopedia of Type Strains, Phase IV (KMG-IV): sequencing the most valuable type-strain genomes for metagenomic binning, comparative biology and taxonomic classification.</title>
        <authorList>
            <person name="Goeker M."/>
        </authorList>
    </citation>
    <scope>NUCLEOTIDE SEQUENCE [LARGE SCALE GENOMIC DNA]</scope>
    <source>
        <strain evidence="2 3">DSM 17253</strain>
    </source>
</reference>
<protein>
    <submittedName>
        <fullName evidence="2">GNAT superfamily N-acetyltransferase</fullName>
    </submittedName>
</protein>
<name>A0ABV2FBS4_9BACL</name>
<sequence>MWKYRKLSFEDAELINGMNPSQYIKNAWREVAGKRQLVEINYHDKDWPNGYDYHLSHLRDTIRSGGEAVGAFDGDNNLIGFTAVNREVFGDKYRYVLLDQLFITLEHRGKGIGKKLFAIAAHQAREWGAEKLYICAGSAEETIAFYGAMGCREAAEVSRKLLENDPRDVQLEFVL</sequence>
<dbReference type="SUPFAM" id="SSF55729">
    <property type="entry name" value="Acyl-CoA N-acyltransferases (Nat)"/>
    <property type="match status" value="1"/>
</dbReference>
<organism evidence="2 3">
    <name type="scientific">Paenibacillus favisporus</name>
    <dbReference type="NCBI Taxonomy" id="221028"/>
    <lineage>
        <taxon>Bacteria</taxon>
        <taxon>Bacillati</taxon>
        <taxon>Bacillota</taxon>
        <taxon>Bacilli</taxon>
        <taxon>Bacillales</taxon>
        <taxon>Paenibacillaceae</taxon>
        <taxon>Paenibacillus</taxon>
    </lineage>
</organism>
<dbReference type="Proteomes" id="UP001549098">
    <property type="component" value="Unassembled WGS sequence"/>
</dbReference>
<proteinExistence type="predicted"/>
<dbReference type="Gene3D" id="3.40.630.30">
    <property type="match status" value="1"/>
</dbReference>
<comment type="caution">
    <text evidence="2">The sequence shown here is derived from an EMBL/GenBank/DDBJ whole genome shotgun (WGS) entry which is preliminary data.</text>
</comment>
<feature type="domain" description="N-acetyltransferase" evidence="1">
    <location>
        <begin position="26"/>
        <end position="175"/>
    </location>
</feature>
<dbReference type="CDD" id="cd04301">
    <property type="entry name" value="NAT_SF"/>
    <property type="match status" value="1"/>
</dbReference>
<evidence type="ECO:0000313" key="2">
    <source>
        <dbReference type="EMBL" id="MET3549072.1"/>
    </source>
</evidence>
<dbReference type="InterPro" id="IPR016181">
    <property type="entry name" value="Acyl_CoA_acyltransferase"/>
</dbReference>
<dbReference type="RefSeq" id="WP_354501846.1">
    <property type="nucleotide sequence ID" value="NZ_JBEPLV010000007.1"/>
</dbReference>
<gene>
    <name evidence="2" type="ORF">ABID47_005704</name>
</gene>
<dbReference type="EMBL" id="JBEPLV010000007">
    <property type="protein sequence ID" value="MET3549072.1"/>
    <property type="molecule type" value="Genomic_DNA"/>
</dbReference>
<keyword evidence="3" id="KW-1185">Reference proteome</keyword>
<dbReference type="InterPro" id="IPR000182">
    <property type="entry name" value="GNAT_dom"/>
</dbReference>
<evidence type="ECO:0000313" key="3">
    <source>
        <dbReference type="Proteomes" id="UP001549098"/>
    </source>
</evidence>
<accession>A0ABV2FBS4</accession>
<dbReference type="PROSITE" id="PS51186">
    <property type="entry name" value="GNAT"/>
    <property type="match status" value="1"/>
</dbReference>